<organism evidence="7 8">
    <name type="scientific">Hypsibius exemplaris</name>
    <name type="common">Freshwater tardigrade</name>
    <dbReference type="NCBI Taxonomy" id="2072580"/>
    <lineage>
        <taxon>Eukaryota</taxon>
        <taxon>Metazoa</taxon>
        <taxon>Ecdysozoa</taxon>
        <taxon>Tardigrada</taxon>
        <taxon>Eutardigrada</taxon>
        <taxon>Parachela</taxon>
        <taxon>Hypsibioidea</taxon>
        <taxon>Hypsibiidae</taxon>
        <taxon>Hypsibius</taxon>
    </lineage>
</organism>
<dbReference type="SUPFAM" id="SSF53822">
    <property type="entry name" value="Periplasmic binding protein-like I"/>
    <property type="match status" value="1"/>
</dbReference>
<dbReference type="InterPro" id="IPR028082">
    <property type="entry name" value="Peripla_BP_I"/>
</dbReference>
<evidence type="ECO:0000256" key="4">
    <source>
        <dbReference type="ARBA" id="ARBA00023136"/>
    </source>
</evidence>
<dbReference type="PANTHER" id="PTHR44755:SF8">
    <property type="entry name" value="RECEPTOR LIGAND BINDING REGION DOMAIN-CONTAINING PROTEIN"/>
    <property type="match status" value="1"/>
</dbReference>
<evidence type="ECO:0000259" key="6">
    <source>
        <dbReference type="Pfam" id="PF01094"/>
    </source>
</evidence>
<keyword evidence="8" id="KW-1185">Reference proteome</keyword>
<feature type="domain" description="Receptor ligand binding region" evidence="6">
    <location>
        <begin position="44"/>
        <end position="401"/>
    </location>
</feature>
<dbReference type="PANTHER" id="PTHR44755">
    <property type="entry name" value="NATRIURETIC PEPTIDE RECEPTOR 3-RELATED"/>
    <property type="match status" value="1"/>
</dbReference>
<dbReference type="GO" id="GO:0007165">
    <property type="term" value="P:signal transduction"/>
    <property type="evidence" value="ECO:0007669"/>
    <property type="project" value="TreeGrafter"/>
</dbReference>
<protein>
    <recommendedName>
        <fullName evidence="6">Receptor ligand binding region domain-containing protein</fullName>
    </recommendedName>
</protein>
<proteinExistence type="predicted"/>
<dbReference type="InterPro" id="IPR052612">
    <property type="entry name" value="ANP_Clearance_Receptor"/>
</dbReference>
<accession>A0A1W0WB31</accession>
<comment type="subcellular location">
    <subcellularLocation>
        <location evidence="1">Membrane</location>
    </subcellularLocation>
</comment>
<evidence type="ECO:0000313" key="7">
    <source>
        <dbReference type="EMBL" id="OQV12419.1"/>
    </source>
</evidence>
<dbReference type="Proteomes" id="UP000192578">
    <property type="component" value="Unassembled WGS sequence"/>
</dbReference>
<evidence type="ECO:0000256" key="3">
    <source>
        <dbReference type="ARBA" id="ARBA00022989"/>
    </source>
</evidence>
<dbReference type="OrthoDB" id="10571529at2759"/>
<reference evidence="8" key="1">
    <citation type="submission" date="2017-01" db="EMBL/GenBank/DDBJ databases">
        <title>Comparative genomics of anhydrobiosis in the tardigrade Hypsibius dujardini.</title>
        <authorList>
            <person name="Yoshida Y."/>
            <person name="Koutsovoulos G."/>
            <person name="Laetsch D."/>
            <person name="Stevens L."/>
            <person name="Kumar S."/>
            <person name="Horikawa D."/>
            <person name="Ishino K."/>
            <person name="Komine S."/>
            <person name="Tomita M."/>
            <person name="Blaxter M."/>
            <person name="Arakawa K."/>
        </authorList>
    </citation>
    <scope>NUCLEOTIDE SEQUENCE [LARGE SCALE GENOMIC DNA]</scope>
    <source>
        <strain evidence="8">Z151</strain>
    </source>
</reference>
<comment type="caution">
    <text evidence="7">The sequence shown here is derived from an EMBL/GenBank/DDBJ whole genome shotgun (WGS) entry which is preliminary data.</text>
</comment>
<keyword evidence="4 5" id="KW-0472">Membrane</keyword>
<evidence type="ECO:0000256" key="1">
    <source>
        <dbReference type="ARBA" id="ARBA00004370"/>
    </source>
</evidence>
<dbReference type="GO" id="GO:0016020">
    <property type="term" value="C:membrane"/>
    <property type="evidence" value="ECO:0007669"/>
    <property type="project" value="UniProtKB-SubCell"/>
</dbReference>
<evidence type="ECO:0000256" key="5">
    <source>
        <dbReference type="SAM" id="Phobius"/>
    </source>
</evidence>
<dbReference type="EMBL" id="MTYJ01000145">
    <property type="protein sequence ID" value="OQV12419.1"/>
    <property type="molecule type" value="Genomic_DNA"/>
</dbReference>
<feature type="transmembrane region" description="Helical" evidence="5">
    <location>
        <begin position="456"/>
        <end position="477"/>
    </location>
</feature>
<dbReference type="Gene3D" id="3.40.50.2300">
    <property type="match status" value="1"/>
</dbReference>
<dbReference type="AlphaFoldDB" id="A0A1W0WB31"/>
<evidence type="ECO:0000313" key="8">
    <source>
        <dbReference type="Proteomes" id="UP000192578"/>
    </source>
</evidence>
<gene>
    <name evidence="7" type="ORF">BV898_13295</name>
</gene>
<sequence length="509" mass="57126">MASNVTSTDNLDSSATSKWILNVQIFSVVFAYPILLGSLPYVGPAFDTAREDILQLHPKLNISHDFLVSSPECRTCPDWSRNSENALAAFYYKKIGTRLRDVTLFLVPGCEDMNGVAQFATQLDKLILSSVISAGNIADRTTWPTWITTTILSTSTFARTIDNIVDLYNWRHLTIVSHASGNSFGPVFSAYLSNHFSKSKYQIYFYTIESTTSPVAYQNLLRKISALSRVVFYFGEATQLRQLMTTAGLQNMTNGEYVYLAFLPYRHSGRGHFAWTPAEPGTEKVAKEAFKSVIIIETDPFEAKENQDLFQIWKTRSRDAYNFTYAVNESLSPNPASTYSAVMITAKVLDELRQSGNPKTWRSGTKLANHFLNRTFSLRTGNVTIGAFGERIPAMVVTQTDVESDEIVIRLRQDPTSDRLTVISSVIWPTEQWPVLNEPRCGFRGDAIKCIQNQDFFGAGLGTIVCLILLAAAAYVFRRHASAKNIFTNWWIIDPVEVSLERSRPRISG</sequence>
<dbReference type="GO" id="GO:0038023">
    <property type="term" value="F:signaling receptor activity"/>
    <property type="evidence" value="ECO:0007669"/>
    <property type="project" value="TreeGrafter"/>
</dbReference>
<dbReference type="Pfam" id="PF01094">
    <property type="entry name" value="ANF_receptor"/>
    <property type="match status" value="1"/>
</dbReference>
<dbReference type="InterPro" id="IPR001828">
    <property type="entry name" value="ANF_lig-bd_rcpt"/>
</dbReference>
<dbReference type="GO" id="GO:0017046">
    <property type="term" value="F:peptide hormone binding"/>
    <property type="evidence" value="ECO:0007669"/>
    <property type="project" value="TreeGrafter"/>
</dbReference>
<name>A0A1W0WB31_HYPEX</name>
<keyword evidence="2 5" id="KW-0812">Transmembrane</keyword>
<dbReference type="CDD" id="cd06352">
    <property type="entry name" value="PBP1_NPR_GC-like"/>
    <property type="match status" value="1"/>
</dbReference>
<evidence type="ECO:0000256" key="2">
    <source>
        <dbReference type="ARBA" id="ARBA00022692"/>
    </source>
</evidence>
<keyword evidence="3 5" id="KW-1133">Transmembrane helix</keyword>